<feature type="transmembrane region" description="Helical" evidence="12">
    <location>
        <begin position="388"/>
        <end position="415"/>
    </location>
</feature>
<evidence type="ECO:0000256" key="8">
    <source>
        <dbReference type="ARBA" id="ARBA00022916"/>
    </source>
</evidence>
<gene>
    <name evidence="15" type="ORF">P343_06175</name>
</gene>
<dbReference type="Gene3D" id="3.90.550.10">
    <property type="entry name" value="Spore Coat Polysaccharide Biosynthesis Protein SpsA, Chain A"/>
    <property type="match status" value="1"/>
</dbReference>
<keyword evidence="9 12" id="KW-1133">Transmembrane helix</keyword>
<keyword evidence="8" id="KW-0135">Cellulose biosynthesis</keyword>
<keyword evidence="16" id="KW-1185">Reference proteome</keyword>
<feature type="domain" description="PilZ" evidence="13">
    <location>
        <begin position="536"/>
        <end position="634"/>
    </location>
</feature>
<accession>V6J0M7</accession>
<comment type="subcellular location">
    <subcellularLocation>
        <location evidence="1">Cell inner membrane</location>
        <topology evidence="1">Multi-pass membrane protein</topology>
    </subcellularLocation>
</comment>
<dbReference type="GO" id="GO:0016759">
    <property type="term" value="F:cellulose synthase activity"/>
    <property type="evidence" value="ECO:0007669"/>
    <property type="project" value="InterPro"/>
</dbReference>
<evidence type="ECO:0000313" key="16">
    <source>
        <dbReference type="Proteomes" id="UP000018296"/>
    </source>
</evidence>
<evidence type="ECO:0000256" key="5">
    <source>
        <dbReference type="ARBA" id="ARBA00022676"/>
    </source>
</evidence>
<keyword evidence="3" id="KW-1003">Cell membrane</keyword>
<dbReference type="EMBL" id="AWTC01000004">
    <property type="protein sequence ID" value="EST12696.1"/>
    <property type="molecule type" value="Genomic_DNA"/>
</dbReference>
<keyword evidence="4" id="KW-0997">Cell inner membrane</keyword>
<feature type="domain" description="Glycosyltransferase 2-like" evidence="14">
    <location>
        <begin position="221"/>
        <end position="413"/>
    </location>
</feature>
<dbReference type="EC" id="2.4.1.12" evidence="2"/>
<evidence type="ECO:0000256" key="11">
    <source>
        <dbReference type="ARBA" id="ARBA00048682"/>
    </source>
</evidence>
<feature type="transmembrane region" description="Helical" evidence="12">
    <location>
        <begin position="59"/>
        <end position="79"/>
    </location>
</feature>
<dbReference type="AlphaFoldDB" id="V6J0M7"/>
<evidence type="ECO:0000313" key="15">
    <source>
        <dbReference type="EMBL" id="EST12696.1"/>
    </source>
</evidence>
<evidence type="ECO:0000256" key="9">
    <source>
        <dbReference type="ARBA" id="ARBA00022989"/>
    </source>
</evidence>
<dbReference type="STRING" id="1395513.P343_06175"/>
<evidence type="ECO:0000256" key="1">
    <source>
        <dbReference type="ARBA" id="ARBA00004429"/>
    </source>
</evidence>
<keyword evidence="5" id="KW-0328">Glycosyltransferase</keyword>
<proteinExistence type="predicted"/>
<evidence type="ECO:0000256" key="4">
    <source>
        <dbReference type="ARBA" id="ARBA00022519"/>
    </source>
</evidence>
<evidence type="ECO:0000256" key="10">
    <source>
        <dbReference type="ARBA" id="ARBA00023136"/>
    </source>
</evidence>
<dbReference type="Pfam" id="PF13632">
    <property type="entry name" value="Glyco_trans_2_3"/>
    <property type="match status" value="1"/>
</dbReference>
<name>V6J0M7_9BACL</name>
<dbReference type="InterPro" id="IPR009875">
    <property type="entry name" value="PilZ_domain"/>
</dbReference>
<evidence type="ECO:0000259" key="13">
    <source>
        <dbReference type="Pfam" id="PF07238"/>
    </source>
</evidence>
<protein>
    <recommendedName>
        <fullName evidence="2">cellulose synthase (UDP-forming)</fullName>
        <ecNumber evidence="2">2.4.1.12</ecNumber>
    </recommendedName>
</protein>
<dbReference type="eggNOG" id="COG1215">
    <property type="taxonomic scope" value="Bacteria"/>
</dbReference>
<dbReference type="Gene3D" id="2.40.10.220">
    <property type="entry name" value="predicted glycosyltransferase like domains"/>
    <property type="match status" value="1"/>
</dbReference>
<dbReference type="CDD" id="cd06421">
    <property type="entry name" value="CESA_CelA_like"/>
    <property type="match status" value="1"/>
</dbReference>
<evidence type="ECO:0000259" key="14">
    <source>
        <dbReference type="Pfam" id="PF13632"/>
    </source>
</evidence>
<dbReference type="GO" id="GO:0006011">
    <property type="term" value="P:UDP-alpha-D-glucose metabolic process"/>
    <property type="evidence" value="ECO:0007669"/>
    <property type="project" value="InterPro"/>
</dbReference>
<dbReference type="PATRIC" id="fig|1395513.3.peg.1263"/>
<dbReference type="InterPro" id="IPR029044">
    <property type="entry name" value="Nucleotide-diphossugar_trans"/>
</dbReference>
<dbReference type="Pfam" id="PF07238">
    <property type="entry name" value="PilZ"/>
    <property type="match status" value="1"/>
</dbReference>
<keyword evidence="6 15" id="KW-0808">Transferase</keyword>
<dbReference type="SUPFAM" id="SSF141371">
    <property type="entry name" value="PilZ domain-like"/>
    <property type="match status" value="1"/>
</dbReference>
<dbReference type="GO" id="GO:0005886">
    <property type="term" value="C:plasma membrane"/>
    <property type="evidence" value="ECO:0007669"/>
    <property type="project" value="UniProtKB-SubCell"/>
</dbReference>
<dbReference type="PANTHER" id="PTHR43867">
    <property type="entry name" value="CELLULOSE SYNTHASE CATALYTIC SUBUNIT A [UDP-FORMING]"/>
    <property type="match status" value="1"/>
</dbReference>
<evidence type="ECO:0000256" key="2">
    <source>
        <dbReference type="ARBA" id="ARBA00012539"/>
    </source>
</evidence>
<keyword evidence="10 12" id="KW-0472">Membrane</keyword>
<dbReference type="GO" id="GO:0012505">
    <property type="term" value="C:endomembrane system"/>
    <property type="evidence" value="ECO:0007669"/>
    <property type="project" value="UniProtKB-SubCell"/>
</dbReference>
<dbReference type="PRINTS" id="PR01439">
    <property type="entry name" value="CELLSNTHASEA"/>
</dbReference>
<dbReference type="GO" id="GO:0035438">
    <property type="term" value="F:cyclic-di-GMP binding"/>
    <property type="evidence" value="ECO:0007669"/>
    <property type="project" value="InterPro"/>
</dbReference>
<reference evidence="15 16" key="1">
    <citation type="journal article" date="2013" name="Genome Announc.">
        <title>Genome Sequence of Sporolactobacillus laevolacticus DSM442, an Efficient Polymer-Grade D-Lactate Producer from Agricultural Waste Cottonseed as a Nitrogen Source.</title>
        <authorList>
            <person name="Wang H."/>
            <person name="Wang L."/>
            <person name="Ju J."/>
            <person name="Yu B."/>
            <person name="Ma Y."/>
        </authorList>
    </citation>
    <scope>NUCLEOTIDE SEQUENCE [LARGE SCALE GENOMIC DNA]</scope>
    <source>
        <strain evidence="15 16">DSM 442</strain>
    </source>
</reference>
<evidence type="ECO:0000256" key="6">
    <source>
        <dbReference type="ARBA" id="ARBA00022679"/>
    </source>
</evidence>
<dbReference type="OrthoDB" id="9766299at2"/>
<evidence type="ECO:0000256" key="12">
    <source>
        <dbReference type="SAM" id="Phobius"/>
    </source>
</evidence>
<evidence type="ECO:0000256" key="3">
    <source>
        <dbReference type="ARBA" id="ARBA00022475"/>
    </source>
</evidence>
<dbReference type="RefSeq" id="WP_023509526.1">
    <property type="nucleotide sequence ID" value="NZ_AWTC01000004.1"/>
</dbReference>
<feature type="transmembrane region" description="Helical" evidence="12">
    <location>
        <begin position="473"/>
        <end position="494"/>
    </location>
</feature>
<dbReference type="InterPro" id="IPR003919">
    <property type="entry name" value="Cell_synth_A"/>
</dbReference>
<dbReference type="Proteomes" id="UP000018296">
    <property type="component" value="Unassembled WGS sequence"/>
</dbReference>
<keyword evidence="7 12" id="KW-0812">Transmembrane</keyword>
<feature type="transmembrane region" description="Helical" evidence="12">
    <location>
        <begin position="435"/>
        <end position="453"/>
    </location>
</feature>
<dbReference type="InterPro" id="IPR001173">
    <property type="entry name" value="Glyco_trans_2-like"/>
</dbReference>
<sequence>MEKLKGNHSPTATVQVIENKNNVQEHPKSIRNRFLFLGTFITTIVYIIWRVFFTIPFDYGIFALVCGITLLVVEMTGMLEAAEHFYSMSNILHPKKPVPPKEWYPDVDVFIATYNEPVELLRKTVNGCKRMDYVDKKKVHVYICDDGNRPEMQALADKMGIGYLTREEHKHAKAGNLNNAMEKTSSPLIATFDADMIPMHDFLMSSVPYFYVEDNTGKNSGQKEKIGFIQTPQSFYNPDLFQHNLFSENRIPDEQDYFYRDVQISRNKTNSVIYGGTNTVISREALNEVGGFCTGVITEDFATGMLIQSKGYQCYAIPDPHAIGQAPYDLKSLIKQRVRWARGCIQTGRKLNFFFMKGLSLKQKLSYLSSILYWYGPIKRFVYIMSPILFTVFNVVVIRCTLFEILIFWLPMYLFQTATLRFLSKGIRNTRWTNVYETILFPSLLVPVILESIGINKKVFSVTRKDGAGEDRIYGIIHAIPHVILVTLSLIGIASGIKWTFSSGSMTYTVLLFWLITNLYTLLMSTFFMLGRPVVRKAERFKAAIDCSLSWQEKCIKCQTYDISEKGLSIILDYPYYVPYDQQLQINLHSDLYSCTFAGTIVNVIQQGDSKWKYAITINHIEDEKKNDLYSLVYDRKPSLPSKLEKSISIFDDLTINVINRLNQSIDYNRKLARVHVNKKLNTKEAGVITLLNFNYEYALIKTKLRLSTAEKLTIDVSDDIMMYCTMEKDMTEVIKPNKKAKNSHFLYLYRINNKNDLIYNEPFKGFLKDWIEQAAADRYEEQRFKRARAKRIEFDDEFYVRHYL</sequence>
<dbReference type="PANTHER" id="PTHR43867:SF2">
    <property type="entry name" value="CELLULOSE SYNTHASE CATALYTIC SUBUNIT A [UDP-FORMING]"/>
    <property type="match status" value="1"/>
</dbReference>
<feature type="transmembrane region" description="Helical" evidence="12">
    <location>
        <begin position="34"/>
        <end position="53"/>
    </location>
</feature>
<comment type="caution">
    <text evidence="15">The sequence shown here is derived from an EMBL/GenBank/DDBJ whole genome shotgun (WGS) entry which is preliminary data.</text>
</comment>
<organism evidence="15 16">
    <name type="scientific">Sporolactobacillus laevolacticus DSM 442</name>
    <dbReference type="NCBI Taxonomy" id="1395513"/>
    <lineage>
        <taxon>Bacteria</taxon>
        <taxon>Bacillati</taxon>
        <taxon>Bacillota</taxon>
        <taxon>Bacilli</taxon>
        <taxon>Bacillales</taxon>
        <taxon>Sporolactobacillaceae</taxon>
        <taxon>Sporolactobacillus</taxon>
    </lineage>
</organism>
<dbReference type="SUPFAM" id="SSF53448">
    <property type="entry name" value="Nucleotide-diphospho-sugar transferases"/>
    <property type="match status" value="1"/>
</dbReference>
<dbReference type="InterPro" id="IPR050321">
    <property type="entry name" value="Glycosyltr_2/OpgH_subfam"/>
</dbReference>
<feature type="transmembrane region" description="Helical" evidence="12">
    <location>
        <begin position="506"/>
        <end position="530"/>
    </location>
</feature>
<evidence type="ECO:0000256" key="7">
    <source>
        <dbReference type="ARBA" id="ARBA00022692"/>
    </source>
</evidence>
<comment type="catalytic activity">
    <reaction evidence="11">
        <text>[(1-&gt;4)-beta-D-glucosyl](n) + UDP-alpha-D-glucose = [(1-&gt;4)-beta-D-glucosyl](n+1) + UDP + H(+)</text>
        <dbReference type="Rhea" id="RHEA:19929"/>
        <dbReference type="Rhea" id="RHEA-COMP:10033"/>
        <dbReference type="Rhea" id="RHEA-COMP:10034"/>
        <dbReference type="ChEBI" id="CHEBI:15378"/>
        <dbReference type="ChEBI" id="CHEBI:18246"/>
        <dbReference type="ChEBI" id="CHEBI:58223"/>
        <dbReference type="ChEBI" id="CHEBI:58885"/>
        <dbReference type="EC" id="2.4.1.12"/>
    </reaction>
</comment>